<keyword evidence="2" id="KW-1185">Reference proteome</keyword>
<proteinExistence type="predicted"/>
<accession>A0ACB8UJB5</accession>
<evidence type="ECO:0000313" key="2">
    <source>
        <dbReference type="Proteomes" id="UP001055072"/>
    </source>
</evidence>
<name>A0ACB8UJB5_9APHY</name>
<comment type="caution">
    <text evidence="1">The sequence shown here is derived from an EMBL/GenBank/DDBJ whole genome shotgun (WGS) entry which is preliminary data.</text>
</comment>
<organism evidence="1 2">
    <name type="scientific">Irpex rosettiformis</name>
    <dbReference type="NCBI Taxonomy" id="378272"/>
    <lineage>
        <taxon>Eukaryota</taxon>
        <taxon>Fungi</taxon>
        <taxon>Dikarya</taxon>
        <taxon>Basidiomycota</taxon>
        <taxon>Agaricomycotina</taxon>
        <taxon>Agaricomycetes</taxon>
        <taxon>Polyporales</taxon>
        <taxon>Irpicaceae</taxon>
        <taxon>Irpex</taxon>
    </lineage>
</organism>
<dbReference type="EMBL" id="MU274900">
    <property type="protein sequence ID" value="KAI0094364.1"/>
    <property type="molecule type" value="Genomic_DNA"/>
</dbReference>
<reference evidence="1" key="1">
    <citation type="journal article" date="2021" name="Environ. Microbiol.">
        <title>Gene family expansions and transcriptome signatures uncover fungal adaptations to wood decay.</title>
        <authorList>
            <person name="Hage H."/>
            <person name="Miyauchi S."/>
            <person name="Viragh M."/>
            <person name="Drula E."/>
            <person name="Min B."/>
            <person name="Chaduli D."/>
            <person name="Navarro D."/>
            <person name="Favel A."/>
            <person name="Norest M."/>
            <person name="Lesage-Meessen L."/>
            <person name="Balint B."/>
            <person name="Merenyi Z."/>
            <person name="de Eugenio L."/>
            <person name="Morin E."/>
            <person name="Martinez A.T."/>
            <person name="Baldrian P."/>
            <person name="Stursova M."/>
            <person name="Martinez M.J."/>
            <person name="Novotny C."/>
            <person name="Magnuson J.K."/>
            <person name="Spatafora J.W."/>
            <person name="Maurice S."/>
            <person name="Pangilinan J."/>
            <person name="Andreopoulos W."/>
            <person name="LaButti K."/>
            <person name="Hundley H."/>
            <person name="Na H."/>
            <person name="Kuo A."/>
            <person name="Barry K."/>
            <person name="Lipzen A."/>
            <person name="Henrissat B."/>
            <person name="Riley R."/>
            <person name="Ahrendt S."/>
            <person name="Nagy L.G."/>
            <person name="Grigoriev I.V."/>
            <person name="Martin F."/>
            <person name="Rosso M.N."/>
        </authorList>
    </citation>
    <scope>NUCLEOTIDE SEQUENCE</scope>
    <source>
        <strain evidence="1">CBS 384.51</strain>
    </source>
</reference>
<gene>
    <name evidence="1" type="ORF">BDY19DRAFT_901568</name>
</gene>
<protein>
    <submittedName>
        <fullName evidence="1">Uncharacterized protein</fullName>
    </submittedName>
</protein>
<dbReference type="Proteomes" id="UP001055072">
    <property type="component" value="Unassembled WGS sequence"/>
</dbReference>
<evidence type="ECO:0000313" key="1">
    <source>
        <dbReference type="EMBL" id="KAI0094364.1"/>
    </source>
</evidence>
<sequence>MTDWHRGVKEVRCIAVNGWRKRNYLLKISYPSDSAMDDQLGHWGYTVGLTARNNIYHLLNILVSTNFYQYVMSNLLLLAGTVLVWKPRTAKGRNALEICLR</sequence>